<gene>
    <name evidence="2" type="ORF">FC093_14615</name>
</gene>
<keyword evidence="3" id="KW-1185">Reference proteome</keyword>
<dbReference type="EMBL" id="SZQL01000011">
    <property type="protein sequence ID" value="TKK67518.1"/>
    <property type="molecule type" value="Genomic_DNA"/>
</dbReference>
<dbReference type="SUPFAM" id="SSF53474">
    <property type="entry name" value="alpha/beta-Hydrolases"/>
    <property type="match status" value="1"/>
</dbReference>
<name>A0A4U3KY16_9BACT</name>
<dbReference type="Pfam" id="PF00561">
    <property type="entry name" value="Abhydrolase_1"/>
    <property type="match status" value="1"/>
</dbReference>
<dbReference type="Proteomes" id="UP000305848">
    <property type="component" value="Unassembled WGS sequence"/>
</dbReference>
<dbReference type="GO" id="GO:0016787">
    <property type="term" value="F:hydrolase activity"/>
    <property type="evidence" value="ECO:0007669"/>
    <property type="project" value="UniProtKB-KW"/>
</dbReference>
<dbReference type="OrthoDB" id="252464at2"/>
<evidence type="ECO:0000313" key="3">
    <source>
        <dbReference type="Proteomes" id="UP000305848"/>
    </source>
</evidence>
<comment type="caution">
    <text evidence="2">The sequence shown here is derived from an EMBL/GenBank/DDBJ whole genome shotgun (WGS) entry which is preliminary data.</text>
</comment>
<dbReference type="PANTHER" id="PTHR43798">
    <property type="entry name" value="MONOACYLGLYCEROL LIPASE"/>
    <property type="match status" value="1"/>
</dbReference>
<evidence type="ECO:0000313" key="2">
    <source>
        <dbReference type="EMBL" id="TKK67518.1"/>
    </source>
</evidence>
<dbReference type="InterPro" id="IPR000073">
    <property type="entry name" value="AB_hydrolase_1"/>
</dbReference>
<dbReference type="AlphaFoldDB" id="A0A4U3KY16"/>
<dbReference type="Gene3D" id="3.40.50.1820">
    <property type="entry name" value="alpha/beta hydrolase"/>
    <property type="match status" value="1"/>
</dbReference>
<dbReference type="PRINTS" id="PR00111">
    <property type="entry name" value="ABHYDROLASE"/>
</dbReference>
<keyword evidence="2" id="KW-0378">Hydrolase</keyword>
<protein>
    <submittedName>
        <fullName evidence="2">Alpha/beta hydrolase</fullName>
    </submittedName>
</protein>
<dbReference type="InterPro" id="IPR029058">
    <property type="entry name" value="AB_hydrolase_fold"/>
</dbReference>
<reference evidence="2 3" key="1">
    <citation type="submission" date="2019-05" db="EMBL/GenBank/DDBJ databases">
        <title>Panacibacter sp. strain 17mud1-8 Genome sequencing and assembly.</title>
        <authorList>
            <person name="Chhetri G."/>
        </authorList>
    </citation>
    <scope>NUCLEOTIDE SEQUENCE [LARGE SCALE GENOMIC DNA]</scope>
    <source>
        <strain evidence="2 3">17mud1-8</strain>
    </source>
</reference>
<organism evidence="2 3">
    <name type="scientific">Ilyomonas limi</name>
    <dbReference type="NCBI Taxonomy" id="2575867"/>
    <lineage>
        <taxon>Bacteria</taxon>
        <taxon>Pseudomonadati</taxon>
        <taxon>Bacteroidota</taxon>
        <taxon>Chitinophagia</taxon>
        <taxon>Chitinophagales</taxon>
        <taxon>Chitinophagaceae</taxon>
        <taxon>Ilyomonas</taxon>
    </lineage>
</organism>
<proteinExistence type="predicted"/>
<feature type="domain" description="AB hydrolase-1" evidence="1">
    <location>
        <begin position="22"/>
        <end position="122"/>
    </location>
</feature>
<evidence type="ECO:0000259" key="1">
    <source>
        <dbReference type="Pfam" id="PF00561"/>
    </source>
</evidence>
<dbReference type="RefSeq" id="WP_137262535.1">
    <property type="nucleotide sequence ID" value="NZ_SZQL01000011.1"/>
</dbReference>
<dbReference type="InterPro" id="IPR050266">
    <property type="entry name" value="AB_hydrolase_sf"/>
</dbReference>
<sequence length="275" mass="30421">MDHYFTYQSANCYYRSEGEGIAVVLIHGFAEDHTVWNRQVAFLKKHCKVIMPDLPGSGNSEVIHYPLSAVVIEHFADYIYAVLQHAGINTCIMLGHSMGGYITLSFAQKHPENLLGFGFVHSTAFADNEEKKAVRLRAIGTMAAYGSAAFVRSTTPNTFGTTFKKEHPEEVEALVERGKNFTVEALQQYYTAMMKRPDRTGVLANSKVPVLFIIGLEDAAAPASDVLKQVHLPAEAHVHTIAGVGHMGMWEATNRVNEFVLQFVQYIQQTAGNKG</sequence>
<accession>A0A4U3KY16</accession>